<dbReference type="InterPro" id="IPR000792">
    <property type="entry name" value="Tscrpt_reg_LuxR_C"/>
</dbReference>
<evidence type="ECO:0000256" key="5">
    <source>
        <dbReference type="SAM" id="Phobius"/>
    </source>
</evidence>
<dbReference type="Gene3D" id="1.10.10.10">
    <property type="entry name" value="Winged helix-like DNA-binding domain superfamily/Winged helix DNA-binding domain"/>
    <property type="match status" value="1"/>
</dbReference>
<feature type="transmembrane region" description="Helical" evidence="5">
    <location>
        <begin position="61"/>
        <end position="81"/>
    </location>
</feature>
<dbReference type="SMART" id="SM00421">
    <property type="entry name" value="HTH_LUXR"/>
    <property type="match status" value="1"/>
</dbReference>
<feature type="transmembrane region" description="Helical" evidence="5">
    <location>
        <begin position="333"/>
        <end position="352"/>
    </location>
</feature>
<dbReference type="SUPFAM" id="SSF103473">
    <property type="entry name" value="MFS general substrate transporter"/>
    <property type="match status" value="1"/>
</dbReference>
<feature type="transmembrane region" description="Helical" evidence="5">
    <location>
        <begin position="180"/>
        <end position="203"/>
    </location>
</feature>
<dbReference type="InterPro" id="IPR036259">
    <property type="entry name" value="MFS_trans_sf"/>
</dbReference>
<feature type="transmembrane region" description="Helical" evidence="5">
    <location>
        <begin position="391"/>
        <end position="410"/>
    </location>
</feature>
<organism evidence="7 8">
    <name type="scientific">Gordonibacter massiliensis</name>
    <name type="common">ex Traore et al. 2017</name>
    <dbReference type="NCBI Taxonomy" id="1841863"/>
    <lineage>
        <taxon>Bacteria</taxon>
        <taxon>Bacillati</taxon>
        <taxon>Actinomycetota</taxon>
        <taxon>Coriobacteriia</taxon>
        <taxon>Eggerthellales</taxon>
        <taxon>Eggerthellaceae</taxon>
        <taxon>Gordonibacter</taxon>
    </lineage>
</organism>
<protein>
    <recommendedName>
        <fullName evidence="6">HTH luxR-type domain-containing protein</fullName>
    </recommendedName>
</protein>
<keyword evidence="5" id="KW-0812">Transmembrane</keyword>
<dbReference type="GO" id="GO:0006355">
    <property type="term" value="P:regulation of DNA-templated transcription"/>
    <property type="evidence" value="ECO:0007669"/>
    <property type="project" value="InterPro"/>
</dbReference>
<dbReference type="SUPFAM" id="SSF46894">
    <property type="entry name" value="C-terminal effector domain of the bipartite response regulators"/>
    <property type="match status" value="1"/>
</dbReference>
<evidence type="ECO:0000256" key="3">
    <source>
        <dbReference type="ARBA" id="ARBA00023163"/>
    </source>
</evidence>
<evidence type="ECO:0000256" key="2">
    <source>
        <dbReference type="ARBA" id="ARBA00023125"/>
    </source>
</evidence>
<dbReference type="PANTHER" id="PTHR44688:SF16">
    <property type="entry name" value="DNA-BINDING TRANSCRIPTIONAL ACTIVATOR DEVR_DOSR"/>
    <property type="match status" value="1"/>
</dbReference>
<feature type="transmembrane region" description="Helical" evidence="5">
    <location>
        <begin position="368"/>
        <end position="385"/>
    </location>
</feature>
<dbReference type="EMBL" id="JACMSE010000005">
    <property type="protein sequence ID" value="MBC2889449.1"/>
    <property type="molecule type" value="Genomic_DNA"/>
</dbReference>
<keyword evidence="2" id="KW-0238">DNA-binding</keyword>
<keyword evidence="8" id="KW-1185">Reference proteome</keyword>
<feature type="transmembrane region" description="Helical" evidence="5">
    <location>
        <begin position="20"/>
        <end position="41"/>
    </location>
</feature>
<dbReference type="Proteomes" id="UP000587396">
    <property type="component" value="Unassembled WGS sequence"/>
</dbReference>
<dbReference type="GO" id="GO:0003677">
    <property type="term" value="F:DNA binding"/>
    <property type="evidence" value="ECO:0007669"/>
    <property type="project" value="UniProtKB-KW"/>
</dbReference>
<feature type="transmembrane region" description="Helical" evidence="5">
    <location>
        <begin position="155"/>
        <end position="174"/>
    </location>
</feature>
<evidence type="ECO:0000259" key="6">
    <source>
        <dbReference type="PROSITE" id="PS50043"/>
    </source>
</evidence>
<keyword evidence="5" id="KW-1133">Transmembrane helix</keyword>
<evidence type="ECO:0000313" key="8">
    <source>
        <dbReference type="Proteomes" id="UP000587396"/>
    </source>
</evidence>
<comment type="caution">
    <text evidence="7">The sequence shown here is derived from an EMBL/GenBank/DDBJ whole genome shotgun (WGS) entry which is preliminary data.</text>
</comment>
<name>A0A842JJS7_9ACTN</name>
<dbReference type="Pfam" id="PF00196">
    <property type="entry name" value="GerE"/>
    <property type="match status" value="1"/>
</dbReference>
<sequence>MEQNTSNDNERAEENALRVALGKVNATDLVATLGFSCYIVWELLGVFDTLPFIAPAFPAERLPLLRVCLFFTLSFGFFVAMKTALRAKHQARLFLCVGTASTVIVLAFASISAALENPPLWMGIIAWSAFGISLTGLMAAWAVYFSTRFGTTTPLVITVGYTVGFALFFLLSALNLTGSMVFFLFAGIVIAVSTIGFLGFLLLSRTVTQGETPADETLEQPSPSKTERSDDSRSQANRVAPPDMPFARALHATAYGVSYGFTITFLLSIGTVSASIGAAGGLAGCVTALVALSRNRLATGSDIRRITFIPVAVALLFLPIGAPLSYVLCSLPIIAATIYTAITSWVAVALDVDRKHYDAVTAFASNKWPGWFGFFLGTFASTIVIEIAPSLFTIVVAGLVAFICVSFAIFELRIYEDRRDEAKGASTPDGIASSVEYGESHGKRFQKRCDDIAQAYGLSPRETEVFCLLAKGRNAEHISQELCIARPTTKTHIQHIYQKLTINSHQELIDLIDGRQ</sequence>
<feature type="transmembrane region" description="Helical" evidence="5">
    <location>
        <begin position="121"/>
        <end position="143"/>
    </location>
</feature>
<feature type="transmembrane region" description="Helical" evidence="5">
    <location>
        <begin position="252"/>
        <end position="270"/>
    </location>
</feature>
<keyword evidence="5" id="KW-0472">Membrane</keyword>
<feature type="transmembrane region" description="Helical" evidence="5">
    <location>
        <begin position="276"/>
        <end position="294"/>
    </location>
</feature>
<dbReference type="InterPro" id="IPR016032">
    <property type="entry name" value="Sig_transdc_resp-reg_C-effctor"/>
</dbReference>
<evidence type="ECO:0000256" key="1">
    <source>
        <dbReference type="ARBA" id="ARBA00023015"/>
    </source>
</evidence>
<reference evidence="7 8" key="1">
    <citation type="submission" date="2020-08" db="EMBL/GenBank/DDBJ databases">
        <authorList>
            <person name="Liu C."/>
            <person name="Sun Q."/>
        </authorList>
    </citation>
    <scope>NUCLEOTIDE SEQUENCE [LARGE SCALE GENOMIC DNA]</scope>
    <source>
        <strain evidence="7 8">N22</strain>
    </source>
</reference>
<keyword evidence="1" id="KW-0805">Transcription regulation</keyword>
<feature type="domain" description="HTH luxR-type" evidence="6">
    <location>
        <begin position="451"/>
        <end position="516"/>
    </location>
</feature>
<dbReference type="AlphaFoldDB" id="A0A842JJS7"/>
<accession>A0A842JJS7</accession>
<gene>
    <name evidence="7" type="ORF">H7313_08845</name>
</gene>
<proteinExistence type="predicted"/>
<feature type="transmembrane region" description="Helical" evidence="5">
    <location>
        <begin position="306"/>
        <end position="327"/>
    </location>
</feature>
<dbReference type="PROSITE" id="PS50043">
    <property type="entry name" value="HTH_LUXR_2"/>
    <property type="match status" value="1"/>
</dbReference>
<dbReference type="PRINTS" id="PR00038">
    <property type="entry name" value="HTHLUXR"/>
</dbReference>
<dbReference type="RefSeq" id="WP_185905267.1">
    <property type="nucleotide sequence ID" value="NZ_JACMSE010000005.1"/>
</dbReference>
<dbReference type="PANTHER" id="PTHR44688">
    <property type="entry name" value="DNA-BINDING TRANSCRIPTIONAL ACTIVATOR DEVR_DOSR"/>
    <property type="match status" value="1"/>
</dbReference>
<dbReference type="CDD" id="cd06170">
    <property type="entry name" value="LuxR_C_like"/>
    <property type="match status" value="1"/>
</dbReference>
<keyword evidence="3" id="KW-0804">Transcription</keyword>
<feature type="region of interest" description="Disordered" evidence="4">
    <location>
        <begin position="212"/>
        <end position="238"/>
    </location>
</feature>
<evidence type="ECO:0000256" key="4">
    <source>
        <dbReference type="SAM" id="MobiDB-lite"/>
    </source>
</evidence>
<dbReference type="InterPro" id="IPR036388">
    <property type="entry name" value="WH-like_DNA-bd_sf"/>
</dbReference>
<evidence type="ECO:0000313" key="7">
    <source>
        <dbReference type="EMBL" id="MBC2889449.1"/>
    </source>
</evidence>
<feature type="transmembrane region" description="Helical" evidence="5">
    <location>
        <begin position="93"/>
        <end position="115"/>
    </location>
</feature>